<keyword evidence="1" id="KW-0732">Signal</keyword>
<sequence length="244" mass="28215">MMFIRTIFVLILGFIATFSYANCSVESSELGAHYRITTTDHKTDKQSIRDFTLWRDGDRVAHQYHTKAMTELWERVSNGKLRTVHYFDRYHRGIEYDPTEVKISHTDNDWQLKYQLVSVSFMQALSKVPSEGPNCMALSVYSQTSNDSNVTLEWVDQLNLAKLYIEESPSKTVKWELVEVIEDKAQVQKAFSRREDYKTTDYTDIGDNESDPFLMRMINLGHISHGASGFYDQDGHAIGQAHKH</sequence>
<organism evidence="2 3">
    <name type="scientific">Alkalimarinus sediminis</name>
    <dbReference type="NCBI Taxonomy" id="1632866"/>
    <lineage>
        <taxon>Bacteria</taxon>
        <taxon>Pseudomonadati</taxon>
        <taxon>Pseudomonadota</taxon>
        <taxon>Gammaproteobacteria</taxon>
        <taxon>Alteromonadales</taxon>
        <taxon>Alteromonadaceae</taxon>
        <taxon>Alkalimarinus</taxon>
    </lineage>
</organism>
<evidence type="ECO:0000313" key="3">
    <source>
        <dbReference type="Proteomes" id="UP001164472"/>
    </source>
</evidence>
<proteinExistence type="predicted"/>
<dbReference type="KEGG" id="asem:NNL22_16580"/>
<evidence type="ECO:0000256" key="1">
    <source>
        <dbReference type="SAM" id="SignalP"/>
    </source>
</evidence>
<protein>
    <submittedName>
        <fullName evidence="2">Uncharacterized protein</fullName>
    </submittedName>
</protein>
<reference evidence="2" key="1">
    <citation type="submission" date="2022-07" db="EMBL/GenBank/DDBJ databases">
        <title>Alkalimarinus sp. nov., isolated from gut of a Alitta virens.</title>
        <authorList>
            <person name="Yang A.I."/>
            <person name="Shin N.-R."/>
        </authorList>
    </citation>
    <scope>NUCLEOTIDE SEQUENCE</scope>
    <source>
        <strain evidence="2">FA028</strain>
    </source>
</reference>
<name>A0A9E8KPW9_9ALTE</name>
<dbReference type="AlphaFoldDB" id="A0A9E8KPW9"/>
<dbReference type="Proteomes" id="UP001164472">
    <property type="component" value="Chromosome"/>
</dbReference>
<gene>
    <name evidence="2" type="ORF">NNL22_16580</name>
</gene>
<dbReference type="EMBL" id="CP101527">
    <property type="protein sequence ID" value="UZW74615.1"/>
    <property type="molecule type" value="Genomic_DNA"/>
</dbReference>
<feature type="signal peptide" evidence="1">
    <location>
        <begin position="1"/>
        <end position="21"/>
    </location>
</feature>
<feature type="chain" id="PRO_5039507507" evidence="1">
    <location>
        <begin position="22"/>
        <end position="244"/>
    </location>
</feature>
<evidence type="ECO:0000313" key="2">
    <source>
        <dbReference type="EMBL" id="UZW74615.1"/>
    </source>
</evidence>
<dbReference type="RefSeq" id="WP_251813073.1">
    <property type="nucleotide sequence ID" value="NZ_CP101527.1"/>
</dbReference>
<accession>A0A9E8KPW9</accession>
<keyword evidence="3" id="KW-1185">Reference proteome</keyword>